<organism evidence="2 3">
    <name type="scientific">Candidatus Cryptobacteroides intestinavium</name>
    <dbReference type="NCBI Taxonomy" id="2840766"/>
    <lineage>
        <taxon>Bacteria</taxon>
        <taxon>Pseudomonadati</taxon>
        <taxon>Bacteroidota</taxon>
        <taxon>Bacteroidia</taxon>
        <taxon>Bacteroidales</taxon>
        <taxon>Candidatus Cryptobacteroides</taxon>
    </lineage>
</organism>
<evidence type="ECO:0000313" key="3">
    <source>
        <dbReference type="Proteomes" id="UP000823661"/>
    </source>
</evidence>
<dbReference type="Proteomes" id="UP000823661">
    <property type="component" value="Unassembled WGS sequence"/>
</dbReference>
<keyword evidence="1" id="KW-0472">Membrane</keyword>
<proteinExistence type="predicted"/>
<name>A0A9D9EUY9_9BACT</name>
<sequence>MNRKTILFCIAAIVILSVGVAIAVFFLYSGTGADERSLDLQSYDYGCYQPVPSDAIAVMRFDRMDSFLEAFAGSSPYIGIIPDGNFRKFLDSAAERGCSGSSAVTLSYHYIGGLQPLLAIDVCKTGAEIPSDASELVALADSAGLFAAVVDGGSCAPEDTYLAKRKILTISASDVLLGSSERHIMNGISVLDNDGFCRAAGDVRGAAGQIIVSNTSVGRIMENMCNAEYRRYSDFFRRFAEWTAFSVDQISDAYSSFSGTAIAADRPDKFINVFRDLPGSVSEVAGVLPSYTVSFFSLPMKDASAYISAYSEYLAAKSGQARYDAVMERLGKSAGISPLEWVSALDIKEVAVASFYAGRELESVLLVKVGNSRQTLIPAPVEDRPEVTDYAYDGFVSALFGSLFSVEDETSCIYTGKWLIVGNQTVMDEYISGRALDNTLAAYLEGAKTTVPGESHFLGYLSFTEDTRILDKVFRPAYSAAVRAACMDQAYVPGFFRIMSEKGELKVGVEIARISEVRTMVPQFERDTVVAVPTGPFKVRNSGSGKMNTFYQNENMYLCLKDENGKGLWGAEFYTPICGRATTVDFYRNGKLQIIFASGTKVYLYDRLGREVNSFPIDLGKDILLGPDVYDFNSKRVYNIMVLHKDNTIEMYNLKGQKPAAWKGITAEETIKGLPEPVKIDGSTWWVVRTSIQTLIFPFYGGDPVTVFEGDRMIRPDSDVVPVKGGVEVTRYDGRKVTIEIG</sequence>
<gene>
    <name evidence="2" type="ORF">IAC06_07905</name>
</gene>
<reference evidence="2" key="1">
    <citation type="submission" date="2020-10" db="EMBL/GenBank/DDBJ databases">
        <authorList>
            <person name="Gilroy R."/>
        </authorList>
    </citation>
    <scope>NUCLEOTIDE SEQUENCE</scope>
    <source>
        <strain evidence="2">B1-20833</strain>
    </source>
</reference>
<keyword evidence="1" id="KW-0812">Transmembrane</keyword>
<dbReference type="AlphaFoldDB" id="A0A9D9EUY9"/>
<accession>A0A9D9EUY9</accession>
<feature type="transmembrane region" description="Helical" evidence="1">
    <location>
        <begin position="7"/>
        <end position="28"/>
    </location>
</feature>
<evidence type="ECO:0000256" key="1">
    <source>
        <dbReference type="SAM" id="Phobius"/>
    </source>
</evidence>
<evidence type="ECO:0000313" key="2">
    <source>
        <dbReference type="EMBL" id="MBO8452783.1"/>
    </source>
</evidence>
<dbReference type="EMBL" id="JADIMI010000074">
    <property type="protein sequence ID" value="MBO8452783.1"/>
    <property type="molecule type" value="Genomic_DNA"/>
</dbReference>
<keyword evidence="1" id="KW-1133">Transmembrane helix</keyword>
<protein>
    <submittedName>
        <fullName evidence="2">Uncharacterized protein</fullName>
    </submittedName>
</protein>
<reference evidence="2" key="2">
    <citation type="journal article" date="2021" name="PeerJ">
        <title>Extensive microbial diversity within the chicken gut microbiome revealed by metagenomics and culture.</title>
        <authorList>
            <person name="Gilroy R."/>
            <person name="Ravi A."/>
            <person name="Getino M."/>
            <person name="Pursley I."/>
            <person name="Horton D.L."/>
            <person name="Alikhan N.F."/>
            <person name="Baker D."/>
            <person name="Gharbi K."/>
            <person name="Hall N."/>
            <person name="Watson M."/>
            <person name="Adriaenssens E.M."/>
            <person name="Foster-Nyarko E."/>
            <person name="Jarju S."/>
            <person name="Secka A."/>
            <person name="Antonio M."/>
            <person name="Oren A."/>
            <person name="Chaudhuri R.R."/>
            <person name="La Ragione R."/>
            <person name="Hildebrand F."/>
            <person name="Pallen M.J."/>
        </authorList>
    </citation>
    <scope>NUCLEOTIDE SEQUENCE</scope>
    <source>
        <strain evidence="2">B1-20833</strain>
    </source>
</reference>
<comment type="caution">
    <text evidence="2">The sequence shown here is derived from an EMBL/GenBank/DDBJ whole genome shotgun (WGS) entry which is preliminary data.</text>
</comment>